<evidence type="ECO:0000256" key="2">
    <source>
        <dbReference type="SAM" id="Phobius"/>
    </source>
</evidence>
<feature type="transmembrane region" description="Helical" evidence="2">
    <location>
        <begin position="30"/>
        <end position="53"/>
    </location>
</feature>
<keyword evidence="2" id="KW-0812">Transmembrane</keyword>
<dbReference type="InterPro" id="IPR014044">
    <property type="entry name" value="CAP_dom"/>
</dbReference>
<dbReference type="SUPFAM" id="SSF55797">
    <property type="entry name" value="PR-1-like"/>
    <property type="match status" value="1"/>
</dbReference>
<organism evidence="4">
    <name type="scientific">Caldilineaceae bacterium SB0662_bin_9</name>
    <dbReference type="NCBI Taxonomy" id="2605258"/>
    <lineage>
        <taxon>Bacteria</taxon>
        <taxon>Bacillati</taxon>
        <taxon>Chloroflexota</taxon>
        <taxon>Caldilineae</taxon>
        <taxon>Caldilineales</taxon>
        <taxon>Caldilineaceae</taxon>
    </lineage>
</organism>
<keyword evidence="2" id="KW-0472">Membrane</keyword>
<dbReference type="Gene3D" id="3.40.33.10">
    <property type="entry name" value="CAP"/>
    <property type="match status" value="1"/>
</dbReference>
<dbReference type="PANTHER" id="PTHR31157:SF1">
    <property type="entry name" value="SCP DOMAIN-CONTAINING PROTEIN"/>
    <property type="match status" value="1"/>
</dbReference>
<comment type="caution">
    <text evidence="4">The sequence shown here is derived from an EMBL/GenBank/DDBJ whole genome shotgun (WGS) entry which is preliminary data.</text>
</comment>
<evidence type="ECO:0000259" key="3">
    <source>
        <dbReference type="Pfam" id="PF00188"/>
    </source>
</evidence>
<dbReference type="AlphaFoldDB" id="A0A6B1DSU3"/>
<evidence type="ECO:0000256" key="1">
    <source>
        <dbReference type="SAM" id="MobiDB-lite"/>
    </source>
</evidence>
<dbReference type="Pfam" id="PF00188">
    <property type="entry name" value="CAP"/>
    <property type="match status" value="1"/>
</dbReference>
<name>A0A6B1DSU3_9CHLR</name>
<reference evidence="4" key="1">
    <citation type="submission" date="2019-09" db="EMBL/GenBank/DDBJ databases">
        <title>Characterisation of the sponge microbiome using genome-centric metagenomics.</title>
        <authorList>
            <person name="Engelberts J.P."/>
            <person name="Robbins S.J."/>
            <person name="De Goeij J.M."/>
            <person name="Aranda M."/>
            <person name="Bell S.C."/>
            <person name="Webster N.S."/>
        </authorList>
    </citation>
    <scope>NUCLEOTIDE SEQUENCE</scope>
    <source>
        <strain evidence="4">SB0662_bin_9</strain>
    </source>
</reference>
<dbReference type="InterPro" id="IPR035940">
    <property type="entry name" value="CAP_sf"/>
</dbReference>
<keyword evidence="2" id="KW-1133">Transmembrane helix</keyword>
<accession>A0A6B1DSU3</accession>
<feature type="domain" description="SCP" evidence="3">
    <location>
        <begin position="340"/>
        <end position="466"/>
    </location>
</feature>
<dbReference type="CDD" id="cd05379">
    <property type="entry name" value="CAP_bacterial"/>
    <property type="match status" value="1"/>
</dbReference>
<feature type="region of interest" description="Disordered" evidence="1">
    <location>
        <begin position="286"/>
        <end position="322"/>
    </location>
</feature>
<evidence type="ECO:0000313" key="4">
    <source>
        <dbReference type="EMBL" id="MYD89454.1"/>
    </source>
</evidence>
<protein>
    <recommendedName>
        <fullName evidence="3">SCP domain-containing protein</fullName>
    </recommendedName>
</protein>
<proteinExistence type="predicted"/>
<dbReference type="EMBL" id="VXPY01000022">
    <property type="protein sequence ID" value="MYD89454.1"/>
    <property type="molecule type" value="Genomic_DNA"/>
</dbReference>
<gene>
    <name evidence="4" type="ORF">F4Y08_03815</name>
</gene>
<sequence>MKAVPSGKVMYAETRDSSIRAGRKGLSRPYSLGCGLPLVAVLLLLGLAAIWHLQYSELRMVTFSRQPVAAAGPESTLVSSARYICREVRPGLIRTVEQTGLVPRNPDRRWVLLLDREFALDWLVDTSPQQDDRWMPMDEIVSRLAVPTHAGPGRPSSATYMLGLVAYDARTGQFKVDPQAFAAFVASSAPFRDCPPEAYATLRAAASAGTMASPDGSAAAAVGWNGIVNITSNLRTGPGTGFPVFRVLPAGTGVVVVGISEDGEWLELDGGNWIFRSLITREDDGLASGPSAAGNLGTDSSTGPVSATGPVPAGRTAAADDEMSVSLSEAELQELRLYMLDLINRERTRRGLAPVALAFNEGAQRHADDLAANGYLSHWNLRGETPYMRHTWAGGHDYSAENAHYAGYVRAPDGFCAPAFSRQEVKAAMDSLMGSPGHRDNILQPLHREVNIGLAQSCQVMAVTQVFEGEYIRFSQPPELVGGRLVLAGQVGPEVALNDQTRVLVIWDPPLAEYTKGQVSQTYCYGTGRPIAYIRHPLPPGFTYQGGDSQVMDWERCPAPWDADPNLQLPTNRAEIERQSQRIREGYRIQEMVEVALVTAEVWQVEVDNFHIEADLRLAIQTQGPGIYTVVLQGEVDGTMEALAMYAIKVEG</sequence>
<dbReference type="PANTHER" id="PTHR31157">
    <property type="entry name" value="SCP DOMAIN-CONTAINING PROTEIN"/>
    <property type="match status" value="1"/>
</dbReference>